<dbReference type="InterPro" id="IPR015865">
    <property type="entry name" value="Riboflavin_kinase_bac/euk"/>
</dbReference>
<dbReference type="Gene3D" id="2.40.30.30">
    <property type="entry name" value="Riboflavin kinase-like"/>
    <property type="match status" value="1"/>
</dbReference>
<comment type="caution">
    <text evidence="16">The sequence shown here is derived from an EMBL/GenBank/DDBJ whole genome shotgun (WGS) entry which is preliminary data.</text>
</comment>
<keyword evidence="6 14" id="KW-0548">Nucleotidyltransferase</keyword>
<evidence type="ECO:0000313" key="16">
    <source>
        <dbReference type="EMBL" id="MFD2638320.1"/>
    </source>
</evidence>
<comment type="similarity">
    <text evidence="14">Belongs to the ribF family.</text>
</comment>
<dbReference type="PANTHER" id="PTHR22749">
    <property type="entry name" value="RIBOFLAVIN KINASE/FMN ADENYLYLTRANSFERASE"/>
    <property type="match status" value="1"/>
</dbReference>
<dbReference type="InterPro" id="IPR023465">
    <property type="entry name" value="Riboflavin_kinase_dom_sf"/>
</dbReference>
<dbReference type="EMBL" id="JBHUMZ010000016">
    <property type="protein sequence ID" value="MFD2638320.1"/>
    <property type="molecule type" value="Genomic_DNA"/>
</dbReference>
<dbReference type="NCBIfam" id="TIGR00083">
    <property type="entry name" value="ribF"/>
    <property type="match status" value="1"/>
</dbReference>
<keyword evidence="5 14" id="KW-0808">Transferase</keyword>
<evidence type="ECO:0000256" key="8">
    <source>
        <dbReference type="ARBA" id="ARBA00022777"/>
    </source>
</evidence>
<evidence type="ECO:0000256" key="14">
    <source>
        <dbReference type="PIRNR" id="PIRNR004491"/>
    </source>
</evidence>
<dbReference type="InterPro" id="IPR023468">
    <property type="entry name" value="Riboflavin_kinase"/>
</dbReference>
<evidence type="ECO:0000256" key="13">
    <source>
        <dbReference type="ARBA" id="ARBA00049494"/>
    </source>
</evidence>
<evidence type="ECO:0000256" key="6">
    <source>
        <dbReference type="ARBA" id="ARBA00022695"/>
    </source>
</evidence>
<dbReference type="InterPro" id="IPR015864">
    <property type="entry name" value="FAD_synthase"/>
</dbReference>
<dbReference type="NCBIfam" id="TIGR00125">
    <property type="entry name" value="cyt_tran_rel"/>
    <property type="match status" value="1"/>
</dbReference>
<reference evidence="17" key="1">
    <citation type="journal article" date="2019" name="Int. J. Syst. Evol. Microbiol.">
        <title>The Global Catalogue of Microorganisms (GCM) 10K type strain sequencing project: providing services to taxonomists for standard genome sequencing and annotation.</title>
        <authorList>
            <consortium name="The Broad Institute Genomics Platform"/>
            <consortium name="The Broad Institute Genome Sequencing Center for Infectious Disease"/>
            <person name="Wu L."/>
            <person name="Ma J."/>
        </authorList>
    </citation>
    <scope>NUCLEOTIDE SEQUENCE [LARGE SCALE GENOMIC DNA]</scope>
    <source>
        <strain evidence="17">TISTR 1571</strain>
    </source>
</reference>
<dbReference type="SUPFAM" id="SSF52374">
    <property type="entry name" value="Nucleotidylyl transferase"/>
    <property type="match status" value="1"/>
</dbReference>
<evidence type="ECO:0000256" key="10">
    <source>
        <dbReference type="ARBA" id="ARBA00022840"/>
    </source>
</evidence>
<accession>A0ABW5Q917</accession>
<dbReference type="InterPro" id="IPR014729">
    <property type="entry name" value="Rossmann-like_a/b/a_fold"/>
</dbReference>
<dbReference type="Pfam" id="PF06574">
    <property type="entry name" value="FAD_syn"/>
    <property type="match status" value="1"/>
</dbReference>
<keyword evidence="9 14" id="KW-0274">FAD</keyword>
<evidence type="ECO:0000256" key="9">
    <source>
        <dbReference type="ARBA" id="ARBA00022827"/>
    </source>
</evidence>
<evidence type="ECO:0000256" key="5">
    <source>
        <dbReference type="ARBA" id="ARBA00022679"/>
    </source>
</evidence>
<dbReference type="SMART" id="SM00904">
    <property type="entry name" value="Flavokinase"/>
    <property type="match status" value="1"/>
</dbReference>
<evidence type="ECO:0000256" key="3">
    <source>
        <dbReference type="ARBA" id="ARBA00022630"/>
    </source>
</evidence>
<sequence length="313" mass="36039">MQIINLSYPDHYQLDIEPTSVAVGYFDGVHKGHQEVINKAIKESEKQNIKSAVMTFNPHPLEVIKKEPLKDFLITSLNEKEKILENLNIDYLFVVTFNKELAQLLPENFVQKFFIDLNVRHVVGGFDFSFGHKGAGKIQNMDQYSKGKLSYSVVDKVTYEGDKVSSTRIRDLLNEGNMSLVSKLLGRPFTLKARVVHGEKRGREIGYPTANLGIDPSHKLPKIGVYAVKVSYHDQTYYGMANIGFNPTFVDDLSQPLVEVHIFDFNQSIYDEHIEVEFHQYIRSEEKFSGVDELIYYMKQDERDTKNFFQILN</sequence>
<dbReference type="InterPro" id="IPR004821">
    <property type="entry name" value="Cyt_trans-like"/>
</dbReference>
<comment type="catalytic activity">
    <reaction evidence="13 14">
        <text>FMN + ATP + H(+) = FAD + diphosphate</text>
        <dbReference type="Rhea" id="RHEA:17237"/>
        <dbReference type="ChEBI" id="CHEBI:15378"/>
        <dbReference type="ChEBI" id="CHEBI:30616"/>
        <dbReference type="ChEBI" id="CHEBI:33019"/>
        <dbReference type="ChEBI" id="CHEBI:57692"/>
        <dbReference type="ChEBI" id="CHEBI:58210"/>
        <dbReference type="EC" id="2.7.7.2"/>
    </reaction>
</comment>
<dbReference type="CDD" id="cd02064">
    <property type="entry name" value="FAD_synthetase_N"/>
    <property type="match status" value="1"/>
</dbReference>
<evidence type="ECO:0000256" key="7">
    <source>
        <dbReference type="ARBA" id="ARBA00022741"/>
    </source>
</evidence>
<evidence type="ECO:0000259" key="15">
    <source>
        <dbReference type="SMART" id="SM00904"/>
    </source>
</evidence>
<dbReference type="Pfam" id="PF01687">
    <property type="entry name" value="Flavokinase"/>
    <property type="match status" value="1"/>
</dbReference>
<dbReference type="EC" id="2.7.7.2" evidence="14"/>
<dbReference type="SUPFAM" id="SSF82114">
    <property type="entry name" value="Riboflavin kinase-like"/>
    <property type="match status" value="1"/>
</dbReference>
<evidence type="ECO:0000313" key="17">
    <source>
        <dbReference type="Proteomes" id="UP001597452"/>
    </source>
</evidence>
<protein>
    <recommendedName>
        <fullName evidence="14">Riboflavin biosynthesis protein</fullName>
    </recommendedName>
    <domain>
        <recommendedName>
            <fullName evidence="14">Riboflavin kinase</fullName>
            <ecNumber evidence="14">2.7.1.26</ecNumber>
        </recommendedName>
        <alternativeName>
            <fullName evidence="14">Flavokinase</fullName>
        </alternativeName>
    </domain>
    <domain>
        <recommendedName>
            <fullName evidence="14">FMN adenylyltransferase</fullName>
            <ecNumber evidence="14">2.7.7.2</ecNumber>
        </recommendedName>
        <alternativeName>
            <fullName evidence="14">FAD pyrophosphorylase</fullName>
        </alternativeName>
        <alternativeName>
            <fullName evidence="14">FAD synthase</fullName>
        </alternativeName>
    </domain>
</protein>
<gene>
    <name evidence="16" type="ORF">ACFSW4_05545</name>
</gene>
<dbReference type="GO" id="GO:0003919">
    <property type="term" value="F:FMN adenylyltransferase activity"/>
    <property type="evidence" value="ECO:0007669"/>
    <property type="project" value="UniProtKB-EC"/>
</dbReference>
<keyword evidence="11" id="KW-0511">Multifunctional enzyme</keyword>
<keyword evidence="7 14" id="KW-0547">Nucleotide-binding</keyword>
<evidence type="ECO:0000256" key="1">
    <source>
        <dbReference type="ARBA" id="ARBA00004726"/>
    </source>
</evidence>
<dbReference type="PANTHER" id="PTHR22749:SF6">
    <property type="entry name" value="RIBOFLAVIN KINASE"/>
    <property type="match status" value="1"/>
</dbReference>
<evidence type="ECO:0000256" key="2">
    <source>
        <dbReference type="ARBA" id="ARBA00005201"/>
    </source>
</evidence>
<evidence type="ECO:0000256" key="11">
    <source>
        <dbReference type="ARBA" id="ARBA00023268"/>
    </source>
</evidence>
<feature type="domain" description="Riboflavin kinase" evidence="15">
    <location>
        <begin position="184"/>
        <end position="310"/>
    </location>
</feature>
<keyword evidence="4 14" id="KW-0288">FMN</keyword>
<dbReference type="EC" id="2.7.1.26" evidence="14"/>
<dbReference type="RefSeq" id="WP_377327990.1">
    <property type="nucleotide sequence ID" value="NZ_JBHUMZ010000016.1"/>
</dbReference>
<dbReference type="Gene3D" id="3.40.50.620">
    <property type="entry name" value="HUPs"/>
    <property type="match status" value="1"/>
</dbReference>
<organism evidence="16 17">
    <name type="scientific">Piscibacillus salipiscarius</name>
    <dbReference type="NCBI Taxonomy" id="299480"/>
    <lineage>
        <taxon>Bacteria</taxon>
        <taxon>Bacillati</taxon>
        <taxon>Bacillota</taxon>
        <taxon>Bacilli</taxon>
        <taxon>Bacillales</taxon>
        <taxon>Bacillaceae</taxon>
        <taxon>Piscibacillus</taxon>
    </lineage>
</organism>
<comment type="pathway">
    <text evidence="1 14">Cofactor biosynthesis; FAD biosynthesis; FAD from FMN: step 1/1.</text>
</comment>
<proteinExistence type="inferred from homology"/>
<dbReference type="PIRSF" id="PIRSF004491">
    <property type="entry name" value="FAD_Synth"/>
    <property type="match status" value="1"/>
</dbReference>
<evidence type="ECO:0000256" key="12">
    <source>
        <dbReference type="ARBA" id="ARBA00047880"/>
    </source>
</evidence>
<comment type="pathway">
    <text evidence="2 14">Cofactor biosynthesis; FMN biosynthesis; FMN from riboflavin (ATP route): step 1/1.</text>
</comment>
<keyword evidence="10 14" id="KW-0067">ATP-binding</keyword>
<keyword evidence="3 14" id="KW-0285">Flavoprotein</keyword>
<dbReference type="GO" id="GO:0008531">
    <property type="term" value="F:riboflavin kinase activity"/>
    <property type="evidence" value="ECO:0007669"/>
    <property type="project" value="UniProtKB-EC"/>
</dbReference>
<dbReference type="NCBIfam" id="NF004160">
    <property type="entry name" value="PRK05627.1-3"/>
    <property type="match status" value="1"/>
</dbReference>
<name>A0ABW5Q917_9BACI</name>
<comment type="catalytic activity">
    <reaction evidence="12 14">
        <text>riboflavin + ATP = FMN + ADP + H(+)</text>
        <dbReference type="Rhea" id="RHEA:14357"/>
        <dbReference type="ChEBI" id="CHEBI:15378"/>
        <dbReference type="ChEBI" id="CHEBI:30616"/>
        <dbReference type="ChEBI" id="CHEBI:57986"/>
        <dbReference type="ChEBI" id="CHEBI:58210"/>
        <dbReference type="ChEBI" id="CHEBI:456216"/>
        <dbReference type="EC" id="2.7.1.26"/>
    </reaction>
</comment>
<keyword evidence="8 14" id="KW-0418">Kinase</keyword>
<keyword evidence="17" id="KW-1185">Reference proteome</keyword>
<evidence type="ECO:0000256" key="4">
    <source>
        <dbReference type="ARBA" id="ARBA00022643"/>
    </source>
</evidence>
<dbReference type="Proteomes" id="UP001597452">
    <property type="component" value="Unassembled WGS sequence"/>
</dbReference>
<dbReference type="InterPro" id="IPR002606">
    <property type="entry name" value="Riboflavin_kinase_bac"/>
</dbReference>
<dbReference type="NCBIfam" id="NF004162">
    <property type="entry name" value="PRK05627.1-5"/>
    <property type="match status" value="1"/>
</dbReference>